<accession>A0A1V0UL17</accession>
<evidence type="ECO:0000313" key="2">
    <source>
        <dbReference type="EMBL" id="ARF65953.1"/>
    </source>
</evidence>
<dbReference type="Proteomes" id="UP000192445">
    <property type="component" value="Chromosome"/>
</dbReference>
<reference evidence="2 3" key="1">
    <citation type="submission" date="2017-03" db="EMBL/GenBank/DDBJ databases">
        <title>Complete Genome Sequence of a natural compounds producer, Streptomyces violaceus S21.</title>
        <authorList>
            <person name="Zhong C."/>
            <person name="Zhao Z."/>
            <person name="Fu J."/>
            <person name="Zong G."/>
            <person name="Qin R."/>
            <person name="Cao G."/>
        </authorList>
    </citation>
    <scope>NUCLEOTIDE SEQUENCE [LARGE SCALE GENOMIC DNA]</scope>
    <source>
        <strain evidence="2 3">S21</strain>
    </source>
</reference>
<proteinExistence type="predicted"/>
<dbReference type="STRING" id="1935.B1H20_01130"/>
<sequence length="71" mass="7400">MSGNQISRSRAERKAGTRTKFTSAVRGPRAARSARSAPAYTGSSTMSCRTADPANQSRTPAVSPSSSRTPA</sequence>
<feature type="compositionally biased region" description="Polar residues" evidence="1">
    <location>
        <begin position="41"/>
        <end position="71"/>
    </location>
</feature>
<dbReference type="EMBL" id="CP020570">
    <property type="protein sequence ID" value="ARF65953.1"/>
    <property type="molecule type" value="Genomic_DNA"/>
</dbReference>
<dbReference type="KEGG" id="svu:B1H20_01130"/>
<protein>
    <submittedName>
        <fullName evidence="2">Uncharacterized protein</fullName>
    </submittedName>
</protein>
<organism evidence="2 3">
    <name type="scientific">Streptomyces violaceoruber</name>
    <dbReference type="NCBI Taxonomy" id="1935"/>
    <lineage>
        <taxon>Bacteria</taxon>
        <taxon>Bacillati</taxon>
        <taxon>Actinomycetota</taxon>
        <taxon>Actinomycetes</taxon>
        <taxon>Kitasatosporales</taxon>
        <taxon>Streptomycetaceae</taxon>
        <taxon>Streptomyces</taxon>
        <taxon>Streptomyces violaceoruber group</taxon>
    </lineage>
</organism>
<evidence type="ECO:0000313" key="3">
    <source>
        <dbReference type="Proteomes" id="UP000192445"/>
    </source>
</evidence>
<dbReference type="AlphaFoldDB" id="A0A1V0UL17"/>
<feature type="compositionally biased region" description="Low complexity" evidence="1">
    <location>
        <begin position="23"/>
        <end position="39"/>
    </location>
</feature>
<evidence type="ECO:0000256" key="1">
    <source>
        <dbReference type="SAM" id="MobiDB-lite"/>
    </source>
</evidence>
<gene>
    <name evidence="2" type="ORF">B1H20_01130</name>
</gene>
<feature type="region of interest" description="Disordered" evidence="1">
    <location>
        <begin position="1"/>
        <end position="71"/>
    </location>
</feature>
<name>A0A1V0UL17_STRVN</name>